<dbReference type="GO" id="GO:0004514">
    <property type="term" value="F:nicotinate-nucleotide diphosphorylase (carboxylating) activity"/>
    <property type="evidence" value="ECO:0007669"/>
    <property type="project" value="UniProtKB-EC"/>
</dbReference>
<dbReference type="SUPFAM" id="SSF51690">
    <property type="entry name" value="Nicotinate/Quinolinate PRTase C-terminal domain-like"/>
    <property type="match status" value="1"/>
</dbReference>
<dbReference type="Pfam" id="PF02749">
    <property type="entry name" value="QRPTase_N"/>
    <property type="match status" value="1"/>
</dbReference>
<dbReference type="InterPro" id="IPR013785">
    <property type="entry name" value="Aldolase_TIM"/>
</dbReference>
<evidence type="ECO:0000259" key="12">
    <source>
        <dbReference type="Pfam" id="PF01729"/>
    </source>
</evidence>
<evidence type="ECO:0000256" key="3">
    <source>
        <dbReference type="ARBA" id="ARBA00009400"/>
    </source>
</evidence>
<evidence type="ECO:0000313" key="14">
    <source>
        <dbReference type="EMBL" id="SFV81448.1"/>
    </source>
</evidence>
<dbReference type="InterPro" id="IPR036068">
    <property type="entry name" value="Nicotinate_pribotase-like_C"/>
</dbReference>
<evidence type="ECO:0000256" key="4">
    <source>
        <dbReference type="ARBA" id="ARBA00011218"/>
    </source>
</evidence>
<comment type="similarity">
    <text evidence="3">Belongs to the NadC/ModD family.</text>
</comment>
<evidence type="ECO:0000256" key="10">
    <source>
        <dbReference type="ARBA" id="ARBA00047445"/>
    </source>
</evidence>
<dbReference type="EC" id="2.4.2.19" evidence="5"/>
<dbReference type="PIRSF" id="PIRSF006250">
    <property type="entry name" value="NadC_ModD"/>
    <property type="match status" value="1"/>
</dbReference>
<dbReference type="CDD" id="cd01572">
    <property type="entry name" value="QPRTase"/>
    <property type="match status" value="1"/>
</dbReference>
<dbReference type="PANTHER" id="PTHR32179:SF3">
    <property type="entry name" value="NICOTINATE-NUCLEOTIDE PYROPHOSPHORYLASE [CARBOXYLATING]"/>
    <property type="match status" value="1"/>
</dbReference>
<dbReference type="GO" id="GO:0009435">
    <property type="term" value="P:NAD+ biosynthetic process"/>
    <property type="evidence" value="ECO:0007669"/>
    <property type="project" value="UniProtKB-UniPathway"/>
</dbReference>
<dbReference type="PANTHER" id="PTHR32179">
    <property type="entry name" value="NICOTINATE-NUCLEOTIDE PYROPHOSPHORYLASE [CARBOXYLATING]"/>
    <property type="match status" value="1"/>
</dbReference>
<dbReference type="InterPro" id="IPR022412">
    <property type="entry name" value="Quinolinate_PRibosylTrfase_N"/>
</dbReference>
<evidence type="ECO:0000256" key="7">
    <source>
        <dbReference type="ARBA" id="ARBA00022676"/>
    </source>
</evidence>
<feature type="domain" description="Quinolinate phosphoribosyl transferase C-terminal" evidence="12">
    <location>
        <begin position="118"/>
        <end position="282"/>
    </location>
</feature>
<dbReference type="InterPro" id="IPR027277">
    <property type="entry name" value="NadC/ModD"/>
</dbReference>
<dbReference type="Gene3D" id="3.20.20.70">
    <property type="entry name" value="Aldolase class I"/>
    <property type="match status" value="1"/>
</dbReference>
<protein>
    <recommendedName>
        <fullName evidence="11">Probable nicotinate-nucleotide pyrophosphorylase [carboxylating]</fullName>
        <ecNumber evidence="5">2.4.2.19</ecNumber>
    </recommendedName>
    <alternativeName>
        <fullName evidence="9">Quinolinate phosphoribosyltransferase [decarboxylating]</fullName>
    </alternativeName>
</protein>
<keyword evidence="8 14" id="KW-0808">Transferase</keyword>
<comment type="function">
    <text evidence="1">Involved in the catabolism of quinolinic acid (QA).</text>
</comment>
<dbReference type="InterPro" id="IPR004393">
    <property type="entry name" value="NadC"/>
</dbReference>
<evidence type="ECO:0000256" key="8">
    <source>
        <dbReference type="ARBA" id="ARBA00022679"/>
    </source>
</evidence>
<dbReference type="FunFam" id="3.90.1170.20:FF:000001">
    <property type="entry name" value="Nicotinate-nucleotide diphosphorylase (Carboxylating)"/>
    <property type="match status" value="1"/>
</dbReference>
<evidence type="ECO:0000256" key="6">
    <source>
        <dbReference type="ARBA" id="ARBA00022642"/>
    </source>
</evidence>
<organism evidence="14">
    <name type="scientific">hydrothermal vent metagenome</name>
    <dbReference type="NCBI Taxonomy" id="652676"/>
    <lineage>
        <taxon>unclassified sequences</taxon>
        <taxon>metagenomes</taxon>
        <taxon>ecological metagenomes</taxon>
    </lineage>
</organism>
<dbReference type="FunFam" id="3.20.20.70:FF:000030">
    <property type="entry name" value="Nicotinate-nucleotide pyrophosphorylase, carboxylating"/>
    <property type="match status" value="1"/>
</dbReference>
<comment type="catalytic activity">
    <reaction evidence="10">
        <text>nicotinate beta-D-ribonucleotide + CO2 + diphosphate = quinolinate + 5-phospho-alpha-D-ribose 1-diphosphate + 2 H(+)</text>
        <dbReference type="Rhea" id="RHEA:12733"/>
        <dbReference type="ChEBI" id="CHEBI:15378"/>
        <dbReference type="ChEBI" id="CHEBI:16526"/>
        <dbReference type="ChEBI" id="CHEBI:29959"/>
        <dbReference type="ChEBI" id="CHEBI:33019"/>
        <dbReference type="ChEBI" id="CHEBI:57502"/>
        <dbReference type="ChEBI" id="CHEBI:58017"/>
        <dbReference type="EC" id="2.4.2.19"/>
    </reaction>
</comment>
<keyword evidence="7 14" id="KW-0328">Glycosyltransferase</keyword>
<dbReference type="EMBL" id="FPHV01000064">
    <property type="protein sequence ID" value="SFV81448.1"/>
    <property type="molecule type" value="Genomic_DNA"/>
</dbReference>
<evidence type="ECO:0000256" key="11">
    <source>
        <dbReference type="ARBA" id="ARBA00069173"/>
    </source>
</evidence>
<sequence length="284" mass="30297">MAIHSNPLRGFMSEDSLKAVQQALKEDIGSGDVSASLLPNAQVEANIVARESAVICGIDYAQHAFSLVDDSIQINWMVADGDQVVENQTLCTLNGFASSIVSAERVALNFLQMLSATATQTHILVSKIAHTNTQLLDTRKTIPGLRLAQKQAVKCGGGVNHRLGLYDCVMLKENHIIAAGSIKQAVQSATEKYPNLPLIVEVESLGQLQQTLLLGGITRALCDNFSIDDLAKAVVLAKDKLPLEASGNIDADNIVATANTGVDYISIGGMTKNIQAIDLSLRFS</sequence>
<dbReference type="GO" id="GO:0034213">
    <property type="term" value="P:quinolinate catabolic process"/>
    <property type="evidence" value="ECO:0007669"/>
    <property type="project" value="TreeGrafter"/>
</dbReference>
<evidence type="ECO:0000256" key="5">
    <source>
        <dbReference type="ARBA" id="ARBA00011944"/>
    </source>
</evidence>
<accession>A0A1W1DJM2</accession>
<dbReference type="Gene3D" id="3.90.1170.20">
    <property type="entry name" value="Quinolinate phosphoribosyl transferase, N-terminal domain"/>
    <property type="match status" value="1"/>
</dbReference>
<comment type="subunit">
    <text evidence="4">Hexamer formed by 3 homodimers.</text>
</comment>
<proteinExistence type="inferred from homology"/>
<dbReference type="GO" id="GO:0005737">
    <property type="term" value="C:cytoplasm"/>
    <property type="evidence" value="ECO:0007669"/>
    <property type="project" value="TreeGrafter"/>
</dbReference>
<evidence type="ECO:0000259" key="13">
    <source>
        <dbReference type="Pfam" id="PF02749"/>
    </source>
</evidence>
<feature type="domain" description="Quinolinate phosphoribosyl transferase N-terminal" evidence="13">
    <location>
        <begin position="37"/>
        <end position="115"/>
    </location>
</feature>
<dbReference type="SUPFAM" id="SSF54675">
    <property type="entry name" value="Nicotinate/Quinolinate PRTase N-terminal domain-like"/>
    <property type="match status" value="1"/>
</dbReference>
<evidence type="ECO:0000256" key="1">
    <source>
        <dbReference type="ARBA" id="ARBA00003237"/>
    </source>
</evidence>
<dbReference type="Pfam" id="PF01729">
    <property type="entry name" value="QRPTase_C"/>
    <property type="match status" value="1"/>
</dbReference>
<keyword evidence="6" id="KW-0662">Pyridine nucleotide biosynthesis</keyword>
<dbReference type="UniPathway" id="UPA00253">
    <property type="reaction ID" value="UER00331"/>
</dbReference>
<dbReference type="AlphaFoldDB" id="A0A1W1DJM2"/>
<dbReference type="NCBIfam" id="TIGR00078">
    <property type="entry name" value="nadC"/>
    <property type="match status" value="1"/>
</dbReference>
<evidence type="ECO:0000256" key="2">
    <source>
        <dbReference type="ARBA" id="ARBA00004893"/>
    </source>
</evidence>
<comment type="pathway">
    <text evidence="2">Cofactor biosynthesis; NAD(+) biosynthesis; nicotinate D-ribonucleotide from quinolinate: step 1/1.</text>
</comment>
<reference evidence="14" key="1">
    <citation type="submission" date="2016-10" db="EMBL/GenBank/DDBJ databases">
        <authorList>
            <person name="de Groot N.N."/>
        </authorList>
    </citation>
    <scope>NUCLEOTIDE SEQUENCE</scope>
</reference>
<dbReference type="InterPro" id="IPR037128">
    <property type="entry name" value="Quinolinate_PRibosylTase_N_sf"/>
</dbReference>
<name>A0A1W1DJM2_9ZZZZ</name>
<gene>
    <name evidence="14" type="ORF">MNB_SUP05-6-1053</name>
</gene>
<dbReference type="InterPro" id="IPR002638">
    <property type="entry name" value="Quinolinate_PRibosylTrfase_C"/>
</dbReference>
<evidence type="ECO:0000256" key="9">
    <source>
        <dbReference type="ARBA" id="ARBA00033102"/>
    </source>
</evidence>